<feature type="region of interest" description="Disordered" evidence="1">
    <location>
        <begin position="434"/>
        <end position="476"/>
    </location>
</feature>
<dbReference type="KEGG" id="cre:CHLRE_06g255750v5"/>
<dbReference type="Gramene" id="PNW81676">
    <property type="protein sequence ID" value="PNW81676"/>
    <property type="gene ID" value="CHLRE_06g255750v5"/>
</dbReference>
<feature type="compositionally biased region" description="Basic and acidic residues" evidence="1">
    <location>
        <begin position="438"/>
        <end position="448"/>
    </location>
</feature>
<reference evidence="2 3" key="1">
    <citation type="journal article" date="2007" name="Science">
        <title>The Chlamydomonas genome reveals the evolution of key animal and plant functions.</title>
        <authorList>
            <person name="Merchant S.S."/>
            <person name="Prochnik S.E."/>
            <person name="Vallon O."/>
            <person name="Harris E.H."/>
            <person name="Karpowicz S.J."/>
            <person name="Witman G.B."/>
            <person name="Terry A."/>
            <person name="Salamov A."/>
            <person name="Fritz-Laylin L.K."/>
            <person name="Marechal-Drouard L."/>
            <person name="Marshall W.F."/>
            <person name="Qu L.H."/>
            <person name="Nelson D.R."/>
            <person name="Sanderfoot A.A."/>
            <person name="Spalding M.H."/>
            <person name="Kapitonov V.V."/>
            <person name="Ren Q."/>
            <person name="Ferris P."/>
            <person name="Lindquist E."/>
            <person name="Shapiro H."/>
            <person name="Lucas S.M."/>
            <person name="Grimwood J."/>
            <person name="Schmutz J."/>
            <person name="Cardol P."/>
            <person name="Cerutti H."/>
            <person name="Chanfreau G."/>
            <person name="Chen C.L."/>
            <person name="Cognat V."/>
            <person name="Croft M.T."/>
            <person name="Dent R."/>
            <person name="Dutcher S."/>
            <person name="Fernandez E."/>
            <person name="Fukuzawa H."/>
            <person name="Gonzalez-Ballester D."/>
            <person name="Gonzalez-Halphen D."/>
            <person name="Hallmann A."/>
            <person name="Hanikenne M."/>
            <person name="Hippler M."/>
            <person name="Inwood W."/>
            <person name="Jabbari K."/>
            <person name="Kalanon M."/>
            <person name="Kuras R."/>
            <person name="Lefebvre P.A."/>
            <person name="Lemaire S.D."/>
            <person name="Lobanov A.V."/>
            <person name="Lohr M."/>
            <person name="Manuell A."/>
            <person name="Meier I."/>
            <person name="Mets L."/>
            <person name="Mittag M."/>
            <person name="Mittelmeier T."/>
            <person name="Moroney J.V."/>
            <person name="Moseley J."/>
            <person name="Napoli C."/>
            <person name="Nedelcu A.M."/>
            <person name="Niyogi K."/>
            <person name="Novoselov S.V."/>
            <person name="Paulsen I.T."/>
            <person name="Pazour G."/>
            <person name="Purton S."/>
            <person name="Ral J.P."/>
            <person name="Riano-Pachon D.M."/>
            <person name="Riekhof W."/>
            <person name="Rymarquis L."/>
            <person name="Schroda M."/>
            <person name="Stern D."/>
            <person name="Umen J."/>
            <person name="Willows R."/>
            <person name="Wilson N."/>
            <person name="Zimmer S.L."/>
            <person name="Allmer J."/>
            <person name="Balk J."/>
            <person name="Bisova K."/>
            <person name="Chen C.J."/>
            <person name="Elias M."/>
            <person name="Gendler K."/>
            <person name="Hauser C."/>
            <person name="Lamb M.R."/>
            <person name="Ledford H."/>
            <person name="Long J.C."/>
            <person name="Minagawa J."/>
            <person name="Page M.D."/>
            <person name="Pan J."/>
            <person name="Pootakham W."/>
            <person name="Roje S."/>
            <person name="Rose A."/>
            <person name="Stahlberg E."/>
            <person name="Terauchi A.M."/>
            <person name="Yang P."/>
            <person name="Ball S."/>
            <person name="Bowler C."/>
            <person name="Dieckmann C.L."/>
            <person name="Gladyshev V.N."/>
            <person name="Green P."/>
            <person name="Jorgensen R."/>
            <person name="Mayfield S."/>
            <person name="Mueller-Roeber B."/>
            <person name="Rajamani S."/>
            <person name="Sayre R.T."/>
            <person name="Brokstein P."/>
            <person name="Dubchak I."/>
            <person name="Goodstein D."/>
            <person name="Hornick L."/>
            <person name="Huang Y.W."/>
            <person name="Jhaveri J."/>
            <person name="Luo Y."/>
            <person name="Martinez D."/>
            <person name="Ngau W.C."/>
            <person name="Otillar B."/>
            <person name="Poliakov A."/>
            <person name="Porter A."/>
            <person name="Szajkowski L."/>
            <person name="Werner G."/>
            <person name="Zhou K."/>
            <person name="Grigoriev I.V."/>
            <person name="Rokhsar D.S."/>
            <person name="Grossman A.R."/>
        </authorList>
    </citation>
    <scope>NUCLEOTIDE SEQUENCE [LARGE SCALE GENOMIC DNA]</scope>
    <source>
        <strain evidence="3">CC-503</strain>
    </source>
</reference>
<organism evidence="2 3">
    <name type="scientific">Chlamydomonas reinhardtii</name>
    <name type="common">Chlamydomonas smithii</name>
    <dbReference type="NCBI Taxonomy" id="3055"/>
    <lineage>
        <taxon>Eukaryota</taxon>
        <taxon>Viridiplantae</taxon>
        <taxon>Chlorophyta</taxon>
        <taxon>core chlorophytes</taxon>
        <taxon>Chlorophyceae</taxon>
        <taxon>CS clade</taxon>
        <taxon>Chlamydomonadales</taxon>
        <taxon>Chlamydomonadaceae</taxon>
        <taxon>Chlamydomonas</taxon>
    </lineage>
</organism>
<dbReference type="Proteomes" id="UP000006906">
    <property type="component" value="Chromosome 6"/>
</dbReference>
<feature type="compositionally biased region" description="Low complexity" evidence="1">
    <location>
        <begin position="8"/>
        <end position="28"/>
    </location>
</feature>
<name>A0A2K3DMA6_CHLRE</name>
<dbReference type="AlphaFoldDB" id="A0A2K3DMA6"/>
<gene>
    <name evidence="2" type="ORF">CHLRE_06g255750v5</name>
</gene>
<sequence>MFARDVLPPHSTSRSSRPSNMQLSSSLRSARSAAASSGCALAPRPVVACRRVTPSVTRPGPFTIATGPLLPASRSKAGGGIRVFSSALYEFGQQLKEDLEHDLSRARVDAITNKTRIAELEQQRRILMAVGGMADDEPELKAALMQLEEILGVSFNELQLMLAETLADHPAKMDNLAAMAAVVGTGSDGGGDESGDRRTADAADADGDGDGGERAWLRFKADVRACLADLRNRKGGITLHRAIVKDMVSASSNPGARRSSSSVDKMAREELDRLMPFLLDDFLDNMPGLKAAFTGKAEPGAEGDDGEDEEEGEAQGVGEDAVDSSSGGSGGGGVLSCTAWQQVLGRTVPASSPTLALVLARGYLAMAPRQYRALALVRMILPGKTGGGVDGALTRKEGLSLLKKLRPGISGLADKDKQWLEWVIARLAAEFAVQPAGDGHEPEPKRPELPPTAVQREPPAEEQHKPTAGARDSPNM</sequence>
<feature type="region of interest" description="Disordered" evidence="1">
    <location>
        <begin position="187"/>
        <end position="209"/>
    </location>
</feature>
<proteinExistence type="predicted"/>
<dbReference type="EMBL" id="CM008967">
    <property type="protein sequence ID" value="PNW81676.1"/>
    <property type="molecule type" value="Genomic_DNA"/>
</dbReference>
<accession>A0A2K3DMA6</accession>
<evidence type="ECO:0000313" key="2">
    <source>
        <dbReference type="EMBL" id="PNW81676.1"/>
    </source>
</evidence>
<dbReference type="OrthoDB" id="560592at2759"/>
<feature type="compositionally biased region" description="Acidic residues" evidence="1">
    <location>
        <begin position="301"/>
        <end position="313"/>
    </location>
</feature>
<feature type="region of interest" description="Disordered" evidence="1">
    <location>
        <begin position="293"/>
        <end position="330"/>
    </location>
</feature>
<protein>
    <submittedName>
        <fullName evidence="2">Uncharacterized protein</fullName>
    </submittedName>
</protein>
<evidence type="ECO:0000313" key="3">
    <source>
        <dbReference type="Proteomes" id="UP000006906"/>
    </source>
</evidence>
<evidence type="ECO:0000256" key="1">
    <source>
        <dbReference type="SAM" id="MobiDB-lite"/>
    </source>
</evidence>
<dbReference type="InParanoid" id="A0A2K3DMA6"/>
<dbReference type="RefSeq" id="XP_042923402.1">
    <property type="nucleotide sequence ID" value="XM_043062696.1"/>
</dbReference>
<feature type="region of interest" description="Disordered" evidence="1">
    <location>
        <begin position="1"/>
        <end position="28"/>
    </location>
</feature>
<keyword evidence="3" id="KW-1185">Reference proteome</keyword>
<dbReference type="GeneID" id="5722126"/>